<proteinExistence type="predicted"/>
<dbReference type="NCBIfam" id="TIGR02683">
    <property type="entry name" value="upstrm_HI1419"/>
    <property type="match status" value="1"/>
</dbReference>
<dbReference type="RefSeq" id="WP_245415678.1">
    <property type="nucleotide sequence ID" value="NZ_QPIX01000015.1"/>
</dbReference>
<evidence type="ECO:0000313" key="2">
    <source>
        <dbReference type="Proteomes" id="UP000252582"/>
    </source>
</evidence>
<reference evidence="1 2" key="1">
    <citation type="submission" date="2018-07" db="EMBL/GenBank/DDBJ databases">
        <title>Genomic Encyclopedia of Type Strains, Phase IV (KMG-IV): sequencing the most valuable type-strain genomes for metagenomic binning, comparative biology and taxonomic classification.</title>
        <authorList>
            <person name="Goeker M."/>
        </authorList>
    </citation>
    <scope>NUCLEOTIDE SEQUENCE [LARGE SCALE GENOMIC DNA]</scope>
    <source>
        <strain evidence="1 2">DSM 25528</strain>
    </source>
</reference>
<dbReference type="PANTHER" id="PTHR41791:SF1">
    <property type="entry name" value="SSL7039 PROTEIN"/>
    <property type="match status" value="1"/>
</dbReference>
<gene>
    <name evidence="1" type="ORF">DFR48_11582</name>
</gene>
<dbReference type="PIRSF" id="PIRSF028744">
    <property type="entry name" value="Addict_mod_HI1419"/>
    <property type="match status" value="1"/>
</dbReference>
<comment type="caution">
    <text evidence="1">The sequence shown here is derived from an EMBL/GenBank/DDBJ whole genome shotgun (WGS) entry which is preliminary data.</text>
</comment>
<name>A0A6I7HGY3_9HYPH</name>
<dbReference type="Proteomes" id="UP000252582">
    <property type="component" value="Unassembled WGS sequence"/>
</dbReference>
<dbReference type="PANTHER" id="PTHR41791">
    <property type="entry name" value="SSL7039 PROTEIN"/>
    <property type="match status" value="1"/>
</dbReference>
<protein>
    <submittedName>
        <fullName evidence="1">Putative addiction module killer protein</fullName>
    </submittedName>
</protein>
<keyword evidence="2" id="KW-1185">Reference proteome</keyword>
<dbReference type="InterPro" id="IPR014056">
    <property type="entry name" value="TypeIITA-like_toxin_pred"/>
</dbReference>
<dbReference type="EMBL" id="QPIX01000015">
    <property type="protein sequence ID" value="RCW20219.1"/>
    <property type="molecule type" value="Genomic_DNA"/>
</dbReference>
<organism evidence="1 2">
    <name type="scientific">Ciceribacter lividus</name>
    <dbReference type="NCBI Taxonomy" id="1197950"/>
    <lineage>
        <taxon>Bacteria</taxon>
        <taxon>Pseudomonadati</taxon>
        <taxon>Pseudomonadota</taxon>
        <taxon>Alphaproteobacteria</taxon>
        <taxon>Hyphomicrobiales</taxon>
        <taxon>Rhizobiaceae</taxon>
        <taxon>Ciceribacter</taxon>
    </lineage>
</organism>
<accession>A0A6I7HGY3</accession>
<sequence length="101" mass="11428">MNYSSHTIEIRQHPDFAGWLRKLKDRQAQTRIAIRLVRLQSGLMGGVKYFGGIGEVRIDYGPGYRLYFVKRGEALIILLCGGDKASQDSDVRRAMDLAKDV</sequence>
<evidence type="ECO:0000313" key="1">
    <source>
        <dbReference type="EMBL" id="RCW20219.1"/>
    </source>
</evidence>
<dbReference type="AlphaFoldDB" id="A0A6I7HGY3"/>